<dbReference type="Proteomes" id="UP000313849">
    <property type="component" value="Unassembled WGS sequence"/>
</dbReference>
<keyword evidence="2" id="KW-1185">Reference proteome</keyword>
<organism evidence="1 2">
    <name type="scientific">Miniimonas arenae</name>
    <dbReference type="NCBI Taxonomy" id="676201"/>
    <lineage>
        <taxon>Bacteria</taxon>
        <taxon>Bacillati</taxon>
        <taxon>Actinomycetota</taxon>
        <taxon>Actinomycetes</taxon>
        <taxon>Micrococcales</taxon>
        <taxon>Beutenbergiaceae</taxon>
        <taxon>Miniimonas</taxon>
    </lineage>
</organism>
<sequence length="237" mass="22599">MSDITQLLAVIPVDQIAERLGVDEATARDGVAAALPALLGGLEANVQDSAGAASLLSALGTKDTSLVANAGPRGVRLADVDEADGEKIVRNIFGTRTDDVVTALGSAPGRQESGLVQRILPMLAPIVLAFLARRLTGGSGDSGDSGSGVTGPGAMSGVLEQIFGHSPSSAGSAGSAGNGGAAQGGIGDVLGGLLGGLGGGGSAQSSGLGDVGDVLGGILGRGGAGGLLDGLLGGGKR</sequence>
<accession>A0A5C5BBY7</accession>
<dbReference type="Pfam" id="PF06078">
    <property type="entry name" value="DUF937"/>
    <property type="match status" value="1"/>
</dbReference>
<gene>
    <name evidence="1" type="ORF">FH969_11670</name>
</gene>
<proteinExistence type="predicted"/>
<name>A0A5C5BBY7_9MICO</name>
<dbReference type="InterPro" id="IPR009282">
    <property type="entry name" value="DUF937"/>
</dbReference>
<dbReference type="RefSeq" id="WP_139987345.1">
    <property type="nucleotide sequence ID" value="NZ_VENP01000048.1"/>
</dbReference>
<reference evidence="1 2" key="1">
    <citation type="submission" date="2019-06" db="EMBL/GenBank/DDBJ databases">
        <title>Draft genome sequence of Miniimonas arenae KCTC 19750T isolated from sea sand.</title>
        <authorList>
            <person name="Park S.-J."/>
        </authorList>
    </citation>
    <scope>NUCLEOTIDE SEQUENCE [LARGE SCALE GENOMIC DNA]</scope>
    <source>
        <strain evidence="1 2">KCTC 19750</strain>
    </source>
</reference>
<dbReference type="OrthoDB" id="3577641at2"/>
<dbReference type="AlphaFoldDB" id="A0A5C5BBY7"/>
<evidence type="ECO:0000313" key="1">
    <source>
        <dbReference type="EMBL" id="TNU73396.1"/>
    </source>
</evidence>
<dbReference type="EMBL" id="VENP01000048">
    <property type="protein sequence ID" value="TNU73396.1"/>
    <property type="molecule type" value="Genomic_DNA"/>
</dbReference>
<protein>
    <submittedName>
        <fullName evidence="1">DUF937 domain-containing protein</fullName>
    </submittedName>
</protein>
<evidence type="ECO:0000313" key="2">
    <source>
        <dbReference type="Proteomes" id="UP000313849"/>
    </source>
</evidence>
<comment type="caution">
    <text evidence="1">The sequence shown here is derived from an EMBL/GenBank/DDBJ whole genome shotgun (WGS) entry which is preliminary data.</text>
</comment>